<dbReference type="EC" id="2.3.1.-" evidence="2"/>
<dbReference type="InterPro" id="IPR016181">
    <property type="entry name" value="Acyl_CoA_acyltransferase"/>
</dbReference>
<evidence type="ECO:0000313" key="2">
    <source>
        <dbReference type="EMBL" id="SOY27643.1"/>
    </source>
</evidence>
<keyword evidence="3" id="KW-1185">Reference proteome</keyword>
<dbReference type="AlphaFoldDB" id="A0A2K4ZB13"/>
<feature type="domain" description="N-acetyltransferase" evidence="1">
    <location>
        <begin position="14"/>
        <end position="180"/>
    </location>
</feature>
<dbReference type="SUPFAM" id="SSF55729">
    <property type="entry name" value="Acyl-CoA N-acyltransferases (Nat)"/>
    <property type="match status" value="2"/>
</dbReference>
<dbReference type="GO" id="GO:0016747">
    <property type="term" value="F:acyltransferase activity, transferring groups other than amino-acyl groups"/>
    <property type="evidence" value="ECO:0007669"/>
    <property type="project" value="InterPro"/>
</dbReference>
<proteinExistence type="predicted"/>
<evidence type="ECO:0000313" key="3">
    <source>
        <dbReference type="Proteomes" id="UP000236311"/>
    </source>
</evidence>
<dbReference type="InterPro" id="IPR051531">
    <property type="entry name" value="N-acetyltransferase"/>
</dbReference>
<sequence>MEHKGTKRIETGRLLLRAFQLGDAEPMYRNWASDPEVTKFLTWPTHKSVEVSQAVVDSWVKESAGAKYYQWAIVPKELGEPIGSISAVRINDETDSATIGYCIGRAWWGQGIVAEALGAVISFFFDEVGANCVNACHDPRNPNSGKVMRKSGMTYEGTWRAGGVNNQGICDEVWYSVLRKEYEAAREKGSEIQIYAEQITAKAEKASISRQILEALPEWFGIPEAREAYINDSREQLFFAAFDKASRQPVGFLCLKETGKETAELAVMGVCREYHRQGIGRALFSGARKCAEEKGYEFLQVKTVQMGHYEEYDATNRFYQGLGFKEFEVFPALWGEQNPCQIYVMGLKGIS</sequence>
<accession>A0A2K4ZB13</accession>
<dbReference type="Gene3D" id="3.40.630.30">
    <property type="match status" value="2"/>
</dbReference>
<dbReference type="Pfam" id="PF13508">
    <property type="entry name" value="Acetyltransf_7"/>
    <property type="match status" value="1"/>
</dbReference>
<dbReference type="InterPro" id="IPR000182">
    <property type="entry name" value="GNAT_dom"/>
</dbReference>
<dbReference type="RefSeq" id="WP_306817535.1">
    <property type="nucleotide sequence ID" value="NZ_JANJZD010000002.1"/>
</dbReference>
<name>A0A2K4ZB13_9FIRM</name>
<dbReference type="PANTHER" id="PTHR43792">
    <property type="entry name" value="GNAT FAMILY, PUTATIVE (AFU_ORTHOLOGUE AFUA_3G00765)-RELATED-RELATED"/>
    <property type="match status" value="1"/>
</dbReference>
<evidence type="ECO:0000259" key="1">
    <source>
        <dbReference type="PROSITE" id="PS51186"/>
    </source>
</evidence>
<gene>
    <name evidence="2" type="primary">ydaF_1</name>
    <name evidence="2" type="ORF">AMURIS_00347</name>
</gene>
<dbReference type="EMBL" id="OFSM01000002">
    <property type="protein sequence ID" value="SOY27643.1"/>
    <property type="molecule type" value="Genomic_DNA"/>
</dbReference>
<dbReference type="Pfam" id="PF13302">
    <property type="entry name" value="Acetyltransf_3"/>
    <property type="match status" value="1"/>
</dbReference>
<keyword evidence="2" id="KW-0012">Acyltransferase</keyword>
<dbReference type="Proteomes" id="UP000236311">
    <property type="component" value="Unassembled WGS sequence"/>
</dbReference>
<feature type="domain" description="N-acetyltransferase" evidence="1">
    <location>
        <begin position="199"/>
        <end position="350"/>
    </location>
</feature>
<reference evidence="2 3" key="1">
    <citation type="submission" date="2018-01" db="EMBL/GenBank/DDBJ databases">
        <authorList>
            <person name="Gaut B.S."/>
            <person name="Morton B.R."/>
            <person name="Clegg M.T."/>
            <person name="Duvall M.R."/>
        </authorList>
    </citation>
    <scope>NUCLEOTIDE SEQUENCE [LARGE SCALE GENOMIC DNA]</scope>
    <source>
        <strain evidence="2">GP69</strain>
    </source>
</reference>
<dbReference type="PANTHER" id="PTHR43792:SF1">
    <property type="entry name" value="N-ACETYLTRANSFERASE DOMAIN-CONTAINING PROTEIN"/>
    <property type="match status" value="1"/>
</dbReference>
<dbReference type="CDD" id="cd04301">
    <property type="entry name" value="NAT_SF"/>
    <property type="match status" value="1"/>
</dbReference>
<keyword evidence="2" id="KW-0808">Transferase</keyword>
<dbReference type="PROSITE" id="PS51186">
    <property type="entry name" value="GNAT"/>
    <property type="match status" value="2"/>
</dbReference>
<organism evidence="2 3">
    <name type="scientific">Acetatifactor muris</name>
    <dbReference type="NCBI Taxonomy" id="879566"/>
    <lineage>
        <taxon>Bacteria</taxon>
        <taxon>Bacillati</taxon>
        <taxon>Bacillota</taxon>
        <taxon>Clostridia</taxon>
        <taxon>Lachnospirales</taxon>
        <taxon>Lachnospiraceae</taxon>
        <taxon>Acetatifactor</taxon>
    </lineage>
</organism>
<protein>
    <submittedName>
        <fullName evidence="2">Ribosomal N-acetyltransferase YdaF</fullName>
        <ecNumber evidence="2">2.3.1.-</ecNumber>
    </submittedName>
</protein>